<evidence type="ECO:0000256" key="1">
    <source>
        <dbReference type="ARBA" id="ARBA00002868"/>
    </source>
</evidence>
<dbReference type="GO" id="GO:0042254">
    <property type="term" value="P:ribosome biogenesis"/>
    <property type="evidence" value="ECO:0007669"/>
    <property type="project" value="UniProtKB-KW"/>
</dbReference>
<comment type="function">
    <text evidence="1">Plays a role in synthesis, processing and/or stability of 23S rRNA.</text>
</comment>
<dbReference type="PANTHER" id="PTHR38099">
    <property type="entry name" value="LARGE RIBOSOMAL RNA SUBUNIT ACCUMULATION PROTEIN YCED"/>
    <property type="match status" value="1"/>
</dbReference>
<name>A0A3B0ZB81_9ZZZZ</name>
<dbReference type="GO" id="GO:0005829">
    <property type="term" value="C:cytosol"/>
    <property type="evidence" value="ECO:0007669"/>
    <property type="project" value="TreeGrafter"/>
</dbReference>
<keyword evidence="6" id="KW-0689">Ribosomal protein</keyword>
<dbReference type="Pfam" id="PF02620">
    <property type="entry name" value="YceD"/>
    <property type="match status" value="1"/>
</dbReference>
<dbReference type="AlphaFoldDB" id="A0A3B0ZB81"/>
<evidence type="ECO:0000256" key="4">
    <source>
        <dbReference type="ARBA" id="ARBA00022517"/>
    </source>
</evidence>
<dbReference type="PANTHER" id="PTHR38099:SF1">
    <property type="entry name" value="LARGE RIBOSOMAL RNA SUBUNIT ACCUMULATION PROTEIN YCED"/>
    <property type="match status" value="1"/>
</dbReference>
<reference evidence="6" key="1">
    <citation type="submission" date="2018-06" db="EMBL/GenBank/DDBJ databases">
        <authorList>
            <person name="Zhirakovskaya E."/>
        </authorList>
    </citation>
    <scope>NUCLEOTIDE SEQUENCE</scope>
</reference>
<dbReference type="GO" id="GO:0005840">
    <property type="term" value="C:ribosome"/>
    <property type="evidence" value="ECO:0007669"/>
    <property type="project" value="UniProtKB-KW"/>
</dbReference>
<comment type="similarity">
    <text evidence="2">Belongs to the DUF177 domain family.</text>
</comment>
<gene>
    <name evidence="6" type="ORF">MNBD_GAMMA21-1735</name>
</gene>
<keyword evidence="4" id="KW-0690">Ribosome biogenesis</keyword>
<evidence type="ECO:0000256" key="3">
    <source>
        <dbReference type="ARBA" id="ARBA00015716"/>
    </source>
</evidence>
<proteinExistence type="inferred from homology"/>
<dbReference type="EMBL" id="UOFR01000003">
    <property type="protein sequence ID" value="VAW90655.1"/>
    <property type="molecule type" value="Genomic_DNA"/>
</dbReference>
<evidence type="ECO:0000313" key="6">
    <source>
        <dbReference type="EMBL" id="VAW90655.1"/>
    </source>
</evidence>
<evidence type="ECO:0000256" key="2">
    <source>
        <dbReference type="ARBA" id="ARBA00010740"/>
    </source>
</evidence>
<accession>A0A3B0ZB81</accession>
<dbReference type="InterPro" id="IPR039255">
    <property type="entry name" value="YceD_bac"/>
</dbReference>
<evidence type="ECO:0000256" key="5">
    <source>
        <dbReference type="ARBA" id="ARBA00031841"/>
    </source>
</evidence>
<protein>
    <recommendedName>
        <fullName evidence="3">Large ribosomal RNA subunit accumulation protein YceD</fullName>
    </recommendedName>
    <alternativeName>
        <fullName evidence="5">23S rRNA accumulation protein YceD</fullName>
    </alternativeName>
</protein>
<sequence length="175" mass="20040">MSKHTVRLPHEIDPFRLSETRAHLEGEIPLKQFKRLQPLLKVDSGKVSVMLDFDLDEFGVPQVVGQLKTDLALICQRCLERYDIPVEVELKLNWVKSEQDAKKLPLRYEPLLVESIPLKLNDVIEDELLLALPIIAMHELDECNAAKFVTNDKAAEIEKEKPNPFAVLAELKKDH</sequence>
<dbReference type="InterPro" id="IPR003772">
    <property type="entry name" value="YceD"/>
</dbReference>
<keyword evidence="6" id="KW-0687">Ribonucleoprotein</keyword>
<organism evidence="6">
    <name type="scientific">hydrothermal vent metagenome</name>
    <dbReference type="NCBI Taxonomy" id="652676"/>
    <lineage>
        <taxon>unclassified sequences</taxon>
        <taxon>metagenomes</taxon>
        <taxon>ecological metagenomes</taxon>
    </lineage>
</organism>